<feature type="domain" description="NodB homology" evidence="1">
    <location>
        <begin position="315"/>
        <end position="443"/>
    </location>
</feature>
<dbReference type="InterPro" id="IPR011330">
    <property type="entry name" value="Glyco_hydro/deAcase_b/a-brl"/>
</dbReference>
<dbReference type="SUPFAM" id="SSF88713">
    <property type="entry name" value="Glycoside hydrolase/deacetylase"/>
    <property type="match status" value="1"/>
</dbReference>
<dbReference type="InterPro" id="IPR002509">
    <property type="entry name" value="NODB_dom"/>
</dbReference>
<dbReference type="GO" id="GO:0005975">
    <property type="term" value="P:carbohydrate metabolic process"/>
    <property type="evidence" value="ECO:0007669"/>
    <property type="project" value="InterPro"/>
</dbReference>
<dbReference type="EMBL" id="RJVP01000001">
    <property type="protein sequence ID" value="ROH88296.1"/>
    <property type="molecule type" value="Genomic_DNA"/>
</dbReference>
<name>A0A3N0V679_9PROT</name>
<evidence type="ECO:0000259" key="1">
    <source>
        <dbReference type="Pfam" id="PF01522"/>
    </source>
</evidence>
<evidence type="ECO:0000313" key="2">
    <source>
        <dbReference type="EMBL" id="ROH88296.1"/>
    </source>
</evidence>
<comment type="caution">
    <text evidence="2">The sequence shown here is derived from an EMBL/GenBank/DDBJ whole genome shotgun (WGS) entry which is preliminary data.</text>
</comment>
<keyword evidence="3" id="KW-1185">Reference proteome</keyword>
<dbReference type="Gene3D" id="3.40.50.880">
    <property type="match status" value="1"/>
</dbReference>
<dbReference type="Pfam" id="PF01522">
    <property type="entry name" value="Polysacc_deac_1"/>
    <property type="match status" value="1"/>
</dbReference>
<dbReference type="GO" id="GO:0016810">
    <property type="term" value="F:hydrolase activity, acting on carbon-nitrogen (but not peptide) bonds"/>
    <property type="evidence" value="ECO:0007669"/>
    <property type="project" value="InterPro"/>
</dbReference>
<protein>
    <recommendedName>
        <fullName evidence="1">NodB homology domain-containing protein</fullName>
    </recommendedName>
</protein>
<gene>
    <name evidence="2" type="ORF">ED236_02190</name>
</gene>
<dbReference type="AlphaFoldDB" id="A0A3N0V679"/>
<proteinExistence type="predicted"/>
<reference evidence="2 3" key="1">
    <citation type="submission" date="2018-10" db="EMBL/GenBank/DDBJ databases">
        <authorList>
            <person name="Chen W.-M."/>
        </authorList>
    </citation>
    <scope>NUCLEOTIDE SEQUENCE [LARGE SCALE GENOMIC DNA]</scope>
    <source>
        <strain evidence="2 3">H-5</strain>
    </source>
</reference>
<dbReference type="InterPro" id="IPR029062">
    <property type="entry name" value="Class_I_gatase-like"/>
</dbReference>
<dbReference type="RefSeq" id="WP_123236287.1">
    <property type="nucleotide sequence ID" value="NZ_RJVP01000001.1"/>
</dbReference>
<dbReference type="Gene3D" id="3.20.20.370">
    <property type="entry name" value="Glycoside hydrolase/deacetylase"/>
    <property type="match status" value="1"/>
</dbReference>
<organism evidence="2 3">
    <name type="scientific">Pseudomethylobacillus aquaticus</name>
    <dbReference type="NCBI Taxonomy" id="2676064"/>
    <lineage>
        <taxon>Bacteria</taxon>
        <taxon>Pseudomonadati</taxon>
        <taxon>Pseudomonadota</taxon>
        <taxon>Betaproteobacteria</taxon>
        <taxon>Nitrosomonadales</taxon>
        <taxon>Methylophilaceae</taxon>
        <taxon>Pseudomethylobacillus</taxon>
    </lineage>
</organism>
<accession>A0A3N0V679</accession>
<sequence>MTLRRYLLLALLIALGLGWWLWQDRSPLSPVYVFNGVVGPSHKTVLPPPAPAIWKDHDQGSQSRLAILLTDPDSAWLGLVHGLRSMGVPLRITRDYKEALRHRVVLVYPTISGRVLPAEALQALIRFPEKGGTLIGVNVEGGGMAATFGFTDIAPARTRQAFTLDASHLRAQQFDDALERTVPFSNTASGADAAGSLGYLGAQAPLASFEDGSAAITARSLGSGHAYAFGVDIGFMLLTGYNNREQGVARSYVNRYEPALDVVLRLLQDIYRQGEPHAVTLNPVPQGKSLAVVISHDVDYTTSLANANAYADYETSVGIKATYFIQTKYVRDWNDQVFFNEQGLEPLRKLRAAGMEIGSHSVAHAMDFHRLPLGSGDEQYPAYRPLVRDKEKTEEATILGELRVSRFLLEHFLPDYQINSFRPGHLRNPYVLPQALQATGYQFSSSVTANNSLTHLPFRLTYSRETAAPSAVYEFPVTIEDESAPPLGSRLPEALRLAERLARYGGLFMVLIHTDITGHKLEFERGLVEALRPTAWFGTLGDYGRFWQARDRIGVDILPNGQQLVLQLSVPVPVDGLSLDLPMGYRAVTASPSGVSYTQQGARLVIDKLTDDATLTLVRDGSRPYANVPFGSRP</sequence>
<evidence type="ECO:0000313" key="3">
    <source>
        <dbReference type="Proteomes" id="UP000275137"/>
    </source>
</evidence>
<dbReference type="Proteomes" id="UP000275137">
    <property type="component" value="Unassembled WGS sequence"/>
</dbReference>